<keyword evidence="9" id="KW-1185">Reference proteome</keyword>
<dbReference type="Pfam" id="PF00703">
    <property type="entry name" value="Glyco_hydro_2"/>
    <property type="match status" value="1"/>
</dbReference>
<dbReference type="InterPro" id="IPR006103">
    <property type="entry name" value="Glyco_hydro_2_cat"/>
</dbReference>
<dbReference type="InterPro" id="IPR006102">
    <property type="entry name" value="Ig-like_GH2"/>
</dbReference>
<keyword evidence="3" id="KW-0326">Glycosidase</keyword>
<name>A0ABR3VG39_HUMIN</name>
<keyword evidence="2" id="KW-0378">Hydrolase</keyword>
<evidence type="ECO:0000313" key="8">
    <source>
        <dbReference type="EMBL" id="KAL1840825.1"/>
    </source>
</evidence>
<dbReference type="InterPro" id="IPR023232">
    <property type="entry name" value="Glyco_hydro_2_AS"/>
</dbReference>
<comment type="similarity">
    <text evidence="1">Belongs to the glycosyl hydrolase 2 family.</text>
</comment>
<feature type="domain" description="Beta-mannosidase-like galactose-binding" evidence="7">
    <location>
        <begin position="100"/>
        <end position="180"/>
    </location>
</feature>
<evidence type="ECO:0000259" key="7">
    <source>
        <dbReference type="Pfam" id="PF22666"/>
    </source>
</evidence>
<gene>
    <name evidence="8" type="ORF">VTJ49DRAFT_7724</name>
</gene>
<organism evidence="8 9">
    <name type="scientific">Humicola insolens</name>
    <name type="common">Soft-rot fungus</name>
    <dbReference type="NCBI Taxonomy" id="85995"/>
    <lineage>
        <taxon>Eukaryota</taxon>
        <taxon>Fungi</taxon>
        <taxon>Dikarya</taxon>
        <taxon>Ascomycota</taxon>
        <taxon>Pezizomycotina</taxon>
        <taxon>Sordariomycetes</taxon>
        <taxon>Sordariomycetidae</taxon>
        <taxon>Sordariales</taxon>
        <taxon>Chaetomiaceae</taxon>
        <taxon>Mycothermus</taxon>
    </lineage>
</organism>
<dbReference type="SUPFAM" id="SSF51445">
    <property type="entry name" value="(Trans)glycosidases"/>
    <property type="match status" value="1"/>
</dbReference>
<dbReference type="Gene3D" id="3.20.20.80">
    <property type="entry name" value="Glycosidases"/>
    <property type="match status" value="1"/>
</dbReference>
<keyword evidence="4" id="KW-0732">Signal</keyword>
<feature type="chain" id="PRO_5045791572" description="Glycoside hydrolase family 2 protein" evidence="4">
    <location>
        <begin position="20"/>
        <end position="646"/>
    </location>
</feature>
<dbReference type="InterPro" id="IPR051913">
    <property type="entry name" value="GH2_Domain-Containing"/>
</dbReference>
<dbReference type="SUPFAM" id="SSF49303">
    <property type="entry name" value="beta-Galactosidase/glucuronidase domain"/>
    <property type="match status" value="1"/>
</dbReference>
<evidence type="ECO:0000259" key="6">
    <source>
        <dbReference type="Pfam" id="PF02836"/>
    </source>
</evidence>
<dbReference type="Gene3D" id="2.60.120.260">
    <property type="entry name" value="Galactose-binding domain-like"/>
    <property type="match status" value="1"/>
</dbReference>
<feature type="signal peptide" evidence="4">
    <location>
        <begin position="1"/>
        <end position="19"/>
    </location>
</feature>
<evidence type="ECO:0000313" key="9">
    <source>
        <dbReference type="Proteomes" id="UP001583172"/>
    </source>
</evidence>
<protein>
    <recommendedName>
        <fullName evidence="10">Glycoside hydrolase family 2 protein</fullName>
    </recommendedName>
</protein>
<dbReference type="Pfam" id="PF22666">
    <property type="entry name" value="Glyco_hydro_2_N2"/>
    <property type="match status" value="1"/>
</dbReference>
<dbReference type="InterPro" id="IPR017853">
    <property type="entry name" value="GH"/>
</dbReference>
<accession>A0ABR3VG39</accession>
<evidence type="ECO:0000256" key="4">
    <source>
        <dbReference type="SAM" id="SignalP"/>
    </source>
</evidence>
<dbReference type="PANTHER" id="PTHR42732:SF2">
    <property type="entry name" value="BETA-MANNOSIDASE"/>
    <property type="match status" value="1"/>
</dbReference>
<feature type="domain" description="Glycoside hydrolase family 2 catalytic" evidence="6">
    <location>
        <begin position="349"/>
        <end position="470"/>
    </location>
</feature>
<evidence type="ECO:0000256" key="1">
    <source>
        <dbReference type="ARBA" id="ARBA00007401"/>
    </source>
</evidence>
<dbReference type="Gene3D" id="2.60.40.10">
    <property type="entry name" value="Immunoglobulins"/>
    <property type="match status" value="1"/>
</dbReference>
<dbReference type="PROSITE" id="PS00608">
    <property type="entry name" value="GLYCOSYL_HYDROL_F2_2"/>
    <property type="match status" value="1"/>
</dbReference>
<comment type="caution">
    <text evidence="8">The sequence shown here is derived from an EMBL/GenBank/DDBJ whole genome shotgun (WGS) entry which is preliminary data.</text>
</comment>
<dbReference type="InterPro" id="IPR036156">
    <property type="entry name" value="Beta-gal/glucu_dom_sf"/>
</dbReference>
<dbReference type="Pfam" id="PF02836">
    <property type="entry name" value="Glyco_hydro_2_C"/>
    <property type="match status" value="1"/>
</dbReference>
<feature type="domain" description="Glycoside hydrolase family 2 immunoglobulin-like beta-sandwich" evidence="5">
    <location>
        <begin position="225"/>
        <end position="299"/>
    </location>
</feature>
<dbReference type="InterPro" id="IPR013783">
    <property type="entry name" value="Ig-like_fold"/>
</dbReference>
<dbReference type="PANTHER" id="PTHR42732">
    <property type="entry name" value="BETA-GALACTOSIDASE"/>
    <property type="match status" value="1"/>
</dbReference>
<proteinExistence type="inferred from homology"/>
<dbReference type="InterPro" id="IPR008979">
    <property type="entry name" value="Galactose-bd-like_sf"/>
</dbReference>
<sequence length="646" mass="73360">MTLLPIAVLLSALLPPCAAAPEPYKVLEPPLDTPWTSRAGNTPWAATYPRPQLRRDLWQSLDGIWTFQPTEEIDNQAPPALPLEKEVLVPSCIESGLSGIQVMGVTNMWFGTKFSVPPLWTNNRRVLLHFEAVDYEATVYVNGDEVGSNRGGYTRFSMDITESITHSEFNEIHVYVFDPTDNLSIPQGKQTKRLSHIFYTPCTGIWQSVWLESVPENYIWGLDLTADMTGNVTVTVHTNKQQSTPLEINIVDTATGKYVAAEQLVSDKTFSFTVDSPKLWTPDSPSLYNVTIKMGDDEVASYTAFRTISSGMVDGVLRPLLNGEFVFYFGPLDQGYWPDGIYTPPTPSAMAHDLELIKRLGMNMVRKHIKVEPEVFYEACDRMGLLVIQDMPSMRVFDNRRPTDDEQAEFGRQLEVMVRQLRNHPSIAVWVIYNEGWGQITDYHPEFELTERVKRLDPTRLVDAVTGWHDHGAGDFHDNHHYAEPQCSTPWYSQPNTAYDANRIALQGEFGGIGLRPDDDNLWPLRPAIDTINETYEIHAGIESYHYRARTLLRLLREQVEMYACSGAVYTQTTDVEGEVNGLMTYDRRVVRIDEEAWREDVKADGLMATNNDATFIVFYLEATRSVNTTFHEVTNRRCCPSMWAT</sequence>
<dbReference type="EMBL" id="JAZGSY010000098">
    <property type="protein sequence ID" value="KAL1840825.1"/>
    <property type="molecule type" value="Genomic_DNA"/>
</dbReference>
<dbReference type="InterPro" id="IPR054593">
    <property type="entry name" value="Beta-mannosidase-like_N2"/>
</dbReference>
<reference evidence="8 9" key="1">
    <citation type="journal article" date="2024" name="Commun. Biol.">
        <title>Comparative genomic analysis of thermophilic fungi reveals convergent evolutionary adaptations and gene losses.</title>
        <authorList>
            <person name="Steindorff A.S."/>
            <person name="Aguilar-Pontes M.V."/>
            <person name="Robinson A.J."/>
            <person name="Andreopoulos B."/>
            <person name="LaButti K."/>
            <person name="Kuo A."/>
            <person name="Mondo S."/>
            <person name="Riley R."/>
            <person name="Otillar R."/>
            <person name="Haridas S."/>
            <person name="Lipzen A."/>
            <person name="Grimwood J."/>
            <person name="Schmutz J."/>
            <person name="Clum A."/>
            <person name="Reid I.D."/>
            <person name="Moisan M.C."/>
            <person name="Butler G."/>
            <person name="Nguyen T.T.M."/>
            <person name="Dewar K."/>
            <person name="Conant G."/>
            <person name="Drula E."/>
            <person name="Henrissat B."/>
            <person name="Hansel C."/>
            <person name="Singer S."/>
            <person name="Hutchinson M.I."/>
            <person name="de Vries R.P."/>
            <person name="Natvig D.O."/>
            <person name="Powell A.J."/>
            <person name="Tsang A."/>
            <person name="Grigoriev I.V."/>
        </authorList>
    </citation>
    <scope>NUCLEOTIDE SEQUENCE [LARGE SCALE GENOMIC DNA]</scope>
    <source>
        <strain evidence="8 9">CBS 620.91</strain>
    </source>
</reference>
<dbReference type="SUPFAM" id="SSF49785">
    <property type="entry name" value="Galactose-binding domain-like"/>
    <property type="match status" value="1"/>
</dbReference>
<evidence type="ECO:0000259" key="5">
    <source>
        <dbReference type="Pfam" id="PF00703"/>
    </source>
</evidence>
<evidence type="ECO:0000256" key="2">
    <source>
        <dbReference type="ARBA" id="ARBA00022801"/>
    </source>
</evidence>
<evidence type="ECO:0000256" key="3">
    <source>
        <dbReference type="ARBA" id="ARBA00023295"/>
    </source>
</evidence>
<evidence type="ECO:0008006" key="10">
    <source>
        <dbReference type="Google" id="ProtNLM"/>
    </source>
</evidence>
<dbReference type="Proteomes" id="UP001583172">
    <property type="component" value="Unassembled WGS sequence"/>
</dbReference>